<accession>A0A444RXN4</accession>
<evidence type="ECO:0000313" key="2">
    <source>
        <dbReference type="EMBL" id="RXG45928.1"/>
    </source>
</evidence>
<dbReference type="AlphaFoldDB" id="A0A444RXN4"/>
<dbReference type="EMBL" id="RSDZ01000056">
    <property type="protein sequence ID" value="RXG45928.1"/>
    <property type="molecule type" value="Genomic_DNA"/>
</dbReference>
<gene>
    <name evidence="2" type="ORF">VDGE_30461</name>
</gene>
<comment type="caution">
    <text evidence="2">The sequence shown here is derived from an EMBL/GenBank/DDBJ whole genome shotgun (WGS) entry which is preliminary data.</text>
</comment>
<dbReference type="Proteomes" id="UP000288725">
    <property type="component" value="Unassembled WGS sequence"/>
</dbReference>
<reference evidence="2 3" key="1">
    <citation type="submission" date="2018-12" db="EMBL/GenBank/DDBJ databases">
        <title>Genome of Verticillium dahliae isolate Getta Getta.</title>
        <authorList>
            <person name="Gardiner D.M."/>
        </authorList>
    </citation>
    <scope>NUCLEOTIDE SEQUENCE [LARGE SCALE GENOMIC DNA]</scope>
    <source>
        <strain evidence="2 3">Getta Getta</strain>
    </source>
</reference>
<feature type="region of interest" description="Disordered" evidence="1">
    <location>
        <begin position="40"/>
        <end position="87"/>
    </location>
</feature>
<organism evidence="2 3">
    <name type="scientific">Verticillium dahliae</name>
    <name type="common">Verticillium wilt</name>
    <dbReference type="NCBI Taxonomy" id="27337"/>
    <lineage>
        <taxon>Eukaryota</taxon>
        <taxon>Fungi</taxon>
        <taxon>Dikarya</taxon>
        <taxon>Ascomycota</taxon>
        <taxon>Pezizomycotina</taxon>
        <taxon>Sordariomycetes</taxon>
        <taxon>Hypocreomycetidae</taxon>
        <taxon>Glomerellales</taxon>
        <taxon>Plectosphaerellaceae</taxon>
        <taxon>Verticillium</taxon>
    </lineage>
</organism>
<sequence>MAGKKPRLKLAYSLSNESRSHPSHSRYFNTIYDTQLPKSYHLRHPHTPHLPINSKAPRPLNRTPRKLAVSPSRNRHTTQDRQHDETK</sequence>
<proteinExistence type="predicted"/>
<evidence type="ECO:0000313" key="3">
    <source>
        <dbReference type="Proteomes" id="UP000288725"/>
    </source>
</evidence>
<evidence type="ECO:0000256" key="1">
    <source>
        <dbReference type="SAM" id="MobiDB-lite"/>
    </source>
</evidence>
<protein>
    <submittedName>
        <fullName evidence="2">Uncharacterized protein</fullName>
    </submittedName>
</protein>
<feature type="compositionally biased region" description="Basic and acidic residues" evidence="1">
    <location>
        <begin position="77"/>
        <end position="87"/>
    </location>
</feature>
<name>A0A444RXN4_VERDA</name>